<dbReference type="Proteomes" id="UP000235145">
    <property type="component" value="Unassembled WGS sequence"/>
</dbReference>
<comment type="caution">
    <text evidence="1">The sequence shown here is derived from an EMBL/GenBank/DDBJ whole genome shotgun (WGS) entry which is preliminary data.</text>
</comment>
<dbReference type="EMBL" id="NBSK02000009">
    <property type="protein sequence ID" value="KAJ0184772.1"/>
    <property type="molecule type" value="Genomic_DNA"/>
</dbReference>
<keyword evidence="2" id="KW-1185">Reference proteome</keyword>
<protein>
    <submittedName>
        <fullName evidence="1">Uncharacterized protein</fullName>
    </submittedName>
</protein>
<sequence>MECTDNNVPIITLTKATCDYVQWTFVERSLVGGRLTTVLTLYAEMLLHKRMQKSVWWQATKIPPPFPSDIDRVFDLKNKLCCRAKPLGIACGHVIATSHHSNINELANMVHIYYRTDVFQTVYQTQTVYPLSHPSEWELIMVVVLSI</sequence>
<gene>
    <name evidence="1" type="ORF">LSAT_V11C900502560</name>
</gene>
<accession>A0A9R1WSL3</accession>
<organism evidence="1 2">
    <name type="scientific">Lactuca sativa</name>
    <name type="common">Garden lettuce</name>
    <dbReference type="NCBI Taxonomy" id="4236"/>
    <lineage>
        <taxon>Eukaryota</taxon>
        <taxon>Viridiplantae</taxon>
        <taxon>Streptophyta</taxon>
        <taxon>Embryophyta</taxon>
        <taxon>Tracheophyta</taxon>
        <taxon>Spermatophyta</taxon>
        <taxon>Magnoliopsida</taxon>
        <taxon>eudicotyledons</taxon>
        <taxon>Gunneridae</taxon>
        <taxon>Pentapetalae</taxon>
        <taxon>asterids</taxon>
        <taxon>campanulids</taxon>
        <taxon>Asterales</taxon>
        <taxon>Asteraceae</taxon>
        <taxon>Cichorioideae</taxon>
        <taxon>Cichorieae</taxon>
        <taxon>Lactucinae</taxon>
        <taxon>Lactuca</taxon>
    </lineage>
</organism>
<evidence type="ECO:0000313" key="2">
    <source>
        <dbReference type="Proteomes" id="UP000235145"/>
    </source>
</evidence>
<evidence type="ECO:0000313" key="1">
    <source>
        <dbReference type="EMBL" id="KAJ0184772.1"/>
    </source>
</evidence>
<proteinExistence type="predicted"/>
<name>A0A9R1WSL3_LACSA</name>
<reference evidence="1 2" key="1">
    <citation type="journal article" date="2017" name="Nat. Commun.">
        <title>Genome assembly with in vitro proximity ligation data and whole-genome triplication in lettuce.</title>
        <authorList>
            <person name="Reyes-Chin-Wo S."/>
            <person name="Wang Z."/>
            <person name="Yang X."/>
            <person name="Kozik A."/>
            <person name="Arikit S."/>
            <person name="Song C."/>
            <person name="Xia L."/>
            <person name="Froenicke L."/>
            <person name="Lavelle D.O."/>
            <person name="Truco M.J."/>
            <person name="Xia R."/>
            <person name="Zhu S."/>
            <person name="Xu C."/>
            <person name="Xu H."/>
            <person name="Xu X."/>
            <person name="Cox K."/>
            <person name="Korf I."/>
            <person name="Meyers B.C."/>
            <person name="Michelmore R.W."/>
        </authorList>
    </citation>
    <scope>NUCLEOTIDE SEQUENCE [LARGE SCALE GENOMIC DNA]</scope>
    <source>
        <strain evidence="2">cv. Salinas</strain>
        <tissue evidence="1">Seedlings</tissue>
    </source>
</reference>
<dbReference type="AlphaFoldDB" id="A0A9R1WSL3"/>